<dbReference type="PANTHER" id="PTHR11477:SF0">
    <property type="entry name" value="IP08861P-RELATED"/>
    <property type="match status" value="1"/>
</dbReference>
<dbReference type="EMBL" id="HBEP01032532">
    <property type="protein sequence ID" value="CAD8506084.1"/>
    <property type="molecule type" value="Transcribed_RNA"/>
</dbReference>
<dbReference type="GO" id="GO:0008270">
    <property type="term" value="F:zinc ion binding"/>
    <property type="evidence" value="ECO:0007669"/>
    <property type="project" value="UniProtKB-KW"/>
</dbReference>
<evidence type="ECO:0000259" key="6">
    <source>
        <dbReference type="PROSITE" id="PS51321"/>
    </source>
</evidence>
<evidence type="ECO:0000256" key="1">
    <source>
        <dbReference type="ARBA" id="ARBA00022723"/>
    </source>
</evidence>
<dbReference type="Pfam" id="PF07500">
    <property type="entry name" value="TFIIS_M"/>
    <property type="match status" value="1"/>
</dbReference>
<dbReference type="InterPro" id="IPR003618">
    <property type="entry name" value="TFIIS_cen_dom"/>
</dbReference>
<dbReference type="GO" id="GO:0005634">
    <property type="term" value="C:nucleus"/>
    <property type="evidence" value="ECO:0007669"/>
    <property type="project" value="TreeGrafter"/>
</dbReference>
<evidence type="ECO:0000256" key="3">
    <source>
        <dbReference type="ARBA" id="ARBA00022833"/>
    </source>
</evidence>
<dbReference type="GO" id="GO:0006351">
    <property type="term" value="P:DNA-templated transcription"/>
    <property type="evidence" value="ECO:0007669"/>
    <property type="project" value="InterPro"/>
</dbReference>
<dbReference type="InterPro" id="IPR036575">
    <property type="entry name" value="TFIIS_cen_dom_sf"/>
</dbReference>
<sequence length="245" mass="26060">MASPASPTDGQVRSKIAAKLAEALCTKPSESSSDVDPALARELADEVEHEMSAAIRTTKEYTAKGRSLVFNLTKNNELRRRVLQRQISPAKLVSATAKELAPEQIKLQRAASVDRHYAKRLVGANELVVGWAAGTSGTLEWSGQEEKSGQGEKSGLAAPELDALPHTEPDDTLLDAAYSPTSRPPPSAARSAFMRTLARATLLGVGLAEATSDAWDVDLTGEASEDAVRVADAMVRVREIAEGLS</sequence>
<keyword evidence="3" id="KW-0862">Zinc</keyword>
<name>A0A7S0HYV4_9EUKA</name>
<dbReference type="PANTHER" id="PTHR11477">
    <property type="entry name" value="TRANSCRIPTION FACTOR S-II ZINC FINGER DOMAIN-CONTAINING PROTEIN"/>
    <property type="match status" value="1"/>
</dbReference>
<keyword evidence="1" id="KW-0479">Metal-binding</keyword>
<evidence type="ECO:0000256" key="2">
    <source>
        <dbReference type="ARBA" id="ARBA00022771"/>
    </source>
</evidence>
<feature type="non-terminal residue" evidence="7">
    <location>
        <position position="245"/>
    </location>
</feature>
<dbReference type="SUPFAM" id="SSF46942">
    <property type="entry name" value="Elongation factor TFIIS domain 2"/>
    <property type="match status" value="1"/>
</dbReference>
<gene>
    <name evidence="7" type="ORF">PANT1444_LOCUS18354</name>
</gene>
<reference evidence="7" key="1">
    <citation type="submission" date="2021-01" db="EMBL/GenBank/DDBJ databases">
        <authorList>
            <person name="Corre E."/>
            <person name="Pelletier E."/>
            <person name="Niang G."/>
            <person name="Scheremetjew M."/>
            <person name="Finn R."/>
            <person name="Kale V."/>
            <person name="Holt S."/>
            <person name="Cochrane G."/>
            <person name="Meng A."/>
            <person name="Brown T."/>
            <person name="Cohen L."/>
        </authorList>
    </citation>
    <scope>NUCLEOTIDE SEQUENCE</scope>
    <source>
        <strain evidence="7">CCMP1374</strain>
    </source>
</reference>
<feature type="region of interest" description="Disordered" evidence="5">
    <location>
        <begin position="162"/>
        <end position="190"/>
    </location>
</feature>
<evidence type="ECO:0000256" key="4">
    <source>
        <dbReference type="ARBA" id="ARBA00023242"/>
    </source>
</evidence>
<dbReference type="Gene3D" id="1.10.472.30">
    <property type="entry name" value="Transcription elongation factor S-II, central domain"/>
    <property type="match status" value="1"/>
</dbReference>
<feature type="domain" description="TFIIS central" evidence="6">
    <location>
        <begin position="12"/>
        <end position="128"/>
    </location>
</feature>
<evidence type="ECO:0000256" key="5">
    <source>
        <dbReference type="SAM" id="MobiDB-lite"/>
    </source>
</evidence>
<dbReference type="AlphaFoldDB" id="A0A7S0HYV4"/>
<keyword evidence="2" id="KW-0863">Zinc-finger</keyword>
<proteinExistence type="predicted"/>
<evidence type="ECO:0000313" key="7">
    <source>
        <dbReference type="EMBL" id="CAD8506084.1"/>
    </source>
</evidence>
<dbReference type="PROSITE" id="PS51321">
    <property type="entry name" value="TFIIS_CENTRAL"/>
    <property type="match status" value="1"/>
</dbReference>
<keyword evidence="4" id="KW-0539">Nucleus</keyword>
<organism evidence="7">
    <name type="scientific">Phaeocystis antarctica</name>
    <dbReference type="NCBI Taxonomy" id="33657"/>
    <lineage>
        <taxon>Eukaryota</taxon>
        <taxon>Haptista</taxon>
        <taxon>Haptophyta</taxon>
        <taxon>Prymnesiophyceae</taxon>
        <taxon>Phaeocystales</taxon>
        <taxon>Phaeocystaceae</taxon>
        <taxon>Phaeocystis</taxon>
    </lineage>
</organism>
<dbReference type="SMART" id="SM00510">
    <property type="entry name" value="TFS2M"/>
    <property type="match status" value="1"/>
</dbReference>
<protein>
    <recommendedName>
        <fullName evidence="6">TFIIS central domain-containing protein</fullName>
    </recommendedName>
</protein>
<accession>A0A7S0HYV4</accession>